<dbReference type="CDD" id="cd21037">
    <property type="entry name" value="MLKL_NTD"/>
    <property type="match status" value="1"/>
</dbReference>
<dbReference type="InterPro" id="IPR027417">
    <property type="entry name" value="P-loop_NTPase"/>
</dbReference>
<dbReference type="InterPro" id="IPR059179">
    <property type="entry name" value="MLKL-like_MCAfunc"/>
</dbReference>
<dbReference type="Pfam" id="PF20703">
    <property type="entry name" value="nSTAND1"/>
    <property type="match status" value="1"/>
</dbReference>
<dbReference type="GO" id="GO:0007166">
    <property type="term" value="P:cell surface receptor signaling pathway"/>
    <property type="evidence" value="ECO:0007669"/>
    <property type="project" value="InterPro"/>
</dbReference>
<dbReference type="Gene3D" id="3.40.50.300">
    <property type="entry name" value="P-loop containing nucleotide triphosphate hydrolases"/>
    <property type="match status" value="1"/>
</dbReference>
<dbReference type="PANTHER" id="PTHR47691:SF3">
    <property type="entry name" value="HTH-TYPE TRANSCRIPTIONAL REGULATOR RV0890C-RELATED"/>
    <property type="match status" value="1"/>
</dbReference>
<sequence length="992" mass="111019">MHYIKRKLILLEELNDAFGPSFIQSIISTVQALIAGIQNVKRNKDDCFQLVEGIHQVVYPIIHLHLRSEAAGYLHPEVLHKVAQFTDTLHKIYTFIEIHQDGNKIRQFFRQSETNKLLKECHTGLDQAIESFKVQTGFTMLNNAMQIQREAETMHKNLLELIATLSDGTTSDKSSSVFYKKANGSQLSSNSFSLLPSKPQIFHGRDSELKHIMEVLFYDAPRIAILGGGGMGKTSLARAALHHTDTCAKFEHRFFVSAEAATTAVKLAALIGLHLGLEPGKDLTKAVVLYLARQTGPCLLILDNLETPWEPIQSRGGVENLLSLLTEVEDLALMITMRGSERPGQVLWTPPFLHPLPPFLHPLQPLSDEASQQVFEEITDDSHVSKERSQLLAFTENMPLAVDLMAHLVDHEGIDNVLTRWKAEKTAALSTGHHRTSNLDASIALSYSSPRITPGARELLRLLSILPDGLSDAELTQSNLPIGNIQSCKSILIATSLAYKDTKGRLRSLVPIREHIQQFSPPSETLVQAIRKSFHHLLARYPKDKSVHLGVILPQITANLANLEEVLQRGLHPESPDLSETIQCVLSLNSFFRVTRDGETRLLQIIPIHICDHRMNVLYITEHMKLRRQVDVMQLIAQGISHLQHVNDPMVEAGFYAAAGATFFCSQLDSRHLEFLEKALELSNSISDSKGQYLSLMHIAEFRWRIGDFKSSLPISRKAHQLAYQAADLYSVSRAMHITASSLTCLGDYKGALSQLTRAMELLSMCGITRGQMHHNILNAQAEIHLQKSEYAEARNLNLTGRNAASAKTQFQDHLKSFWSTDTEGVSYCLERLADISRWPLELRQAKWPVLYLCHSHMSKDKLAFYKALLFLADLFIDVDEPTAESLFLVALEGFTFMDIHRSRAQSMLRLGDLAQNRGEITKAVDLWTSARPLFERSLQAKKVAAIDMRLVALEQGHKRSLAQLAVVHAPSTGGNKNEDTSSSEVVPFQGR</sequence>
<evidence type="ECO:0000259" key="2">
    <source>
        <dbReference type="Pfam" id="PF20703"/>
    </source>
</evidence>
<accession>A0AAD7IIE4</accession>
<proteinExistence type="predicted"/>
<feature type="domain" description="Novel STAND NTPase 1" evidence="2">
    <location>
        <begin position="198"/>
        <end position="387"/>
    </location>
</feature>
<gene>
    <name evidence="3" type="ORF">B0H16DRAFT_1693816</name>
</gene>
<dbReference type="PANTHER" id="PTHR47691">
    <property type="entry name" value="REGULATOR-RELATED"/>
    <property type="match status" value="1"/>
</dbReference>
<dbReference type="InterPro" id="IPR011990">
    <property type="entry name" value="TPR-like_helical_dom_sf"/>
</dbReference>
<protein>
    <recommendedName>
        <fullName evidence="2">Novel STAND NTPase 1 domain-containing protein</fullName>
    </recommendedName>
</protein>
<feature type="compositionally biased region" description="Polar residues" evidence="1">
    <location>
        <begin position="973"/>
        <end position="985"/>
    </location>
</feature>
<dbReference type="SUPFAM" id="SSF52540">
    <property type="entry name" value="P-loop containing nucleoside triphosphate hydrolases"/>
    <property type="match status" value="1"/>
</dbReference>
<dbReference type="EMBL" id="JARKIB010000095">
    <property type="protein sequence ID" value="KAJ7742272.1"/>
    <property type="molecule type" value="Genomic_DNA"/>
</dbReference>
<comment type="caution">
    <text evidence="3">The sequence shown here is derived from an EMBL/GenBank/DDBJ whole genome shotgun (WGS) entry which is preliminary data.</text>
</comment>
<dbReference type="InterPro" id="IPR049052">
    <property type="entry name" value="nSTAND1"/>
</dbReference>
<dbReference type="InterPro" id="IPR036537">
    <property type="entry name" value="Adaptor_Cbl_N_dom_sf"/>
</dbReference>
<keyword evidence="4" id="KW-1185">Reference proteome</keyword>
<dbReference type="Proteomes" id="UP001215598">
    <property type="component" value="Unassembled WGS sequence"/>
</dbReference>
<dbReference type="Gene3D" id="1.20.930.20">
    <property type="entry name" value="Adaptor protein Cbl, N-terminal domain"/>
    <property type="match status" value="1"/>
</dbReference>
<evidence type="ECO:0000313" key="4">
    <source>
        <dbReference type="Proteomes" id="UP001215598"/>
    </source>
</evidence>
<name>A0AAD7IIE4_9AGAR</name>
<organism evidence="3 4">
    <name type="scientific">Mycena metata</name>
    <dbReference type="NCBI Taxonomy" id="1033252"/>
    <lineage>
        <taxon>Eukaryota</taxon>
        <taxon>Fungi</taxon>
        <taxon>Dikarya</taxon>
        <taxon>Basidiomycota</taxon>
        <taxon>Agaricomycotina</taxon>
        <taxon>Agaricomycetes</taxon>
        <taxon>Agaricomycetidae</taxon>
        <taxon>Agaricales</taxon>
        <taxon>Marasmiineae</taxon>
        <taxon>Mycenaceae</taxon>
        <taxon>Mycena</taxon>
    </lineage>
</organism>
<evidence type="ECO:0000256" key="1">
    <source>
        <dbReference type="SAM" id="MobiDB-lite"/>
    </source>
</evidence>
<reference evidence="3" key="1">
    <citation type="submission" date="2023-03" db="EMBL/GenBank/DDBJ databases">
        <title>Massive genome expansion in bonnet fungi (Mycena s.s.) driven by repeated elements and novel gene families across ecological guilds.</title>
        <authorList>
            <consortium name="Lawrence Berkeley National Laboratory"/>
            <person name="Harder C.B."/>
            <person name="Miyauchi S."/>
            <person name="Viragh M."/>
            <person name="Kuo A."/>
            <person name="Thoen E."/>
            <person name="Andreopoulos B."/>
            <person name="Lu D."/>
            <person name="Skrede I."/>
            <person name="Drula E."/>
            <person name="Henrissat B."/>
            <person name="Morin E."/>
            <person name="Kohler A."/>
            <person name="Barry K."/>
            <person name="LaButti K."/>
            <person name="Morin E."/>
            <person name="Salamov A."/>
            <person name="Lipzen A."/>
            <person name="Mereny Z."/>
            <person name="Hegedus B."/>
            <person name="Baldrian P."/>
            <person name="Stursova M."/>
            <person name="Weitz H."/>
            <person name="Taylor A."/>
            <person name="Grigoriev I.V."/>
            <person name="Nagy L.G."/>
            <person name="Martin F."/>
            <person name="Kauserud H."/>
        </authorList>
    </citation>
    <scope>NUCLEOTIDE SEQUENCE</scope>
    <source>
        <strain evidence="3">CBHHK182m</strain>
    </source>
</reference>
<evidence type="ECO:0000313" key="3">
    <source>
        <dbReference type="EMBL" id="KAJ7742272.1"/>
    </source>
</evidence>
<dbReference type="SUPFAM" id="SSF48452">
    <property type="entry name" value="TPR-like"/>
    <property type="match status" value="1"/>
</dbReference>
<feature type="region of interest" description="Disordered" evidence="1">
    <location>
        <begin position="971"/>
        <end position="992"/>
    </location>
</feature>
<dbReference type="AlphaFoldDB" id="A0AAD7IIE4"/>
<dbReference type="Gene3D" id="1.25.40.10">
    <property type="entry name" value="Tetratricopeptide repeat domain"/>
    <property type="match status" value="1"/>
</dbReference>